<dbReference type="OrthoDB" id="689350at2759"/>
<dbReference type="GO" id="GO:0046872">
    <property type="term" value="F:metal ion binding"/>
    <property type="evidence" value="ECO:0007669"/>
    <property type="project" value="UniProtKB-KW"/>
</dbReference>
<proteinExistence type="inferred from homology"/>
<dbReference type="PROSITE" id="PS50846">
    <property type="entry name" value="HMA_2"/>
    <property type="match status" value="1"/>
</dbReference>
<dbReference type="EMBL" id="JABCRI010000010">
    <property type="protein sequence ID" value="KAF8399023.1"/>
    <property type="molecule type" value="Genomic_DNA"/>
</dbReference>
<feature type="region of interest" description="Disordered" evidence="5">
    <location>
        <begin position="206"/>
        <end position="240"/>
    </location>
</feature>
<evidence type="ECO:0000259" key="6">
    <source>
        <dbReference type="PROSITE" id="PS50846"/>
    </source>
</evidence>
<comment type="similarity">
    <text evidence="4">Belongs to the HIPP family.</text>
</comment>
<dbReference type="Proteomes" id="UP000655225">
    <property type="component" value="Unassembled WGS sequence"/>
</dbReference>
<accession>A0A834Z672</accession>
<keyword evidence="3" id="KW-0449">Lipoprotein</keyword>
<dbReference type="PANTHER" id="PTHR45868:SF19">
    <property type="entry name" value="HEAVY METAL-ASSOCIATED ISOPRENYLATED PLANT PROTEIN 37"/>
    <property type="match status" value="1"/>
</dbReference>
<dbReference type="Gene3D" id="3.30.70.100">
    <property type="match status" value="1"/>
</dbReference>
<keyword evidence="3" id="KW-0636">Prenylation</keyword>
<dbReference type="Pfam" id="PF00403">
    <property type="entry name" value="HMA"/>
    <property type="match status" value="1"/>
</dbReference>
<dbReference type="FunFam" id="3.30.70.100:FF:000008">
    <property type="entry name" value="Copper transport protein ATOX1"/>
    <property type="match status" value="1"/>
</dbReference>
<dbReference type="InterPro" id="IPR036163">
    <property type="entry name" value="HMA_dom_sf"/>
</dbReference>
<evidence type="ECO:0000256" key="4">
    <source>
        <dbReference type="ARBA" id="ARBA00024045"/>
    </source>
</evidence>
<dbReference type="InterPro" id="IPR006121">
    <property type="entry name" value="HMA_dom"/>
</dbReference>
<feature type="compositionally biased region" description="Acidic residues" evidence="5">
    <location>
        <begin position="153"/>
        <end position="171"/>
    </location>
</feature>
<keyword evidence="2" id="KW-0479">Metal-binding</keyword>
<evidence type="ECO:0000313" key="8">
    <source>
        <dbReference type="Proteomes" id="UP000655225"/>
    </source>
</evidence>
<feature type="domain" description="HMA" evidence="6">
    <location>
        <begin position="41"/>
        <end position="104"/>
    </location>
</feature>
<dbReference type="PANTHER" id="PTHR45868">
    <property type="entry name" value="HEAVY METAL-ASSOCIATED ISOPRENYLATED PLANT PROTEIN 33-RELATED"/>
    <property type="match status" value="1"/>
</dbReference>
<comment type="caution">
    <text evidence="7">The sequence shown here is derived from an EMBL/GenBank/DDBJ whole genome shotgun (WGS) entry which is preliminary data.</text>
</comment>
<feature type="region of interest" description="Disordered" evidence="5">
    <location>
        <begin position="104"/>
        <end position="128"/>
    </location>
</feature>
<reference evidence="7 8" key="1">
    <citation type="submission" date="2020-04" db="EMBL/GenBank/DDBJ databases">
        <title>Plant Genome Project.</title>
        <authorList>
            <person name="Zhang R.-G."/>
        </authorList>
    </citation>
    <scope>NUCLEOTIDE SEQUENCE [LARGE SCALE GENOMIC DNA]</scope>
    <source>
        <strain evidence="7">YNK0</strain>
        <tissue evidence="7">Leaf</tissue>
    </source>
</reference>
<evidence type="ECO:0000256" key="1">
    <source>
        <dbReference type="ARBA" id="ARBA00022481"/>
    </source>
</evidence>
<dbReference type="AlphaFoldDB" id="A0A834Z672"/>
<sequence length="424" mass="45597">MLGEEAKRSGVGVQQRHLQVDGGLFLGDFSSSFVLSLFLLLQTCILKVNIHCDGCKQKVKKLLQRIEGVYTVNIDAEQQKVTVSGSVDSATLIKKLVRSGKHAEIWSSKSNQHQKQQQPNGIKNEKNNKDQKQGLMKGLKAFQNQHKFPTFSSEEDEDDCEDDEDDDEEEELRILREKASRLGLLRQQANEANNAKKNSIIATAINNGKMNNGGNGNVGKKGSGGGNPNQNMAMKGNTGGIDQQKNMAAAIRMNNALLGGGGGGNPNAGEGRKGNDINAMMGLAGLHGGGGVGLGGNGLGGFQAQPNNGFQGSSAGFPASGFTTGHHPSPMMASNMHGHQYNPSSAAAMMNMNMNMQNRNGMNNMMMNMQQPQMMYNRSPLNPPNTGYYYNYSYAPPPYSHSDNSGDSAVHMFSDENTNSCAVM</sequence>
<keyword evidence="1" id="KW-0488">Methylation</keyword>
<organism evidence="7 8">
    <name type="scientific">Tetracentron sinense</name>
    <name type="common">Spur-leaf</name>
    <dbReference type="NCBI Taxonomy" id="13715"/>
    <lineage>
        <taxon>Eukaryota</taxon>
        <taxon>Viridiplantae</taxon>
        <taxon>Streptophyta</taxon>
        <taxon>Embryophyta</taxon>
        <taxon>Tracheophyta</taxon>
        <taxon>Spermatophyta</taxon>
        <taxon>Magnoliopsida</taxon>
        <taxon>Trochodendrales</taxon>
        <taxon>Trochodendraceae</taxon>
        <taxon>Tetracentron</taxon>
    </lineage>
</organism>
<dbReference type="SUPFAM" id="SSF55008">
    <property type="entry name" value="HMA, heavy metal-associated domain"/>
    <property type="match status" value="1"/>
</dbReference>
<gene>
    <name evidence="7" type="ORF">HHK36_014889</name>
</gene>
<dbReference type="OMA" id="AHMFNDE"/>
<evidence type="ECO:0000313" key="7">
    <source>
        <dbReference type="EMBL" id="KAF8399023.1"/>
    </source>
</evidence>
<feature type="compositionally biased region" description="Gly residues" evidence="5">
    <location>
        <begin position="211"/>
        <end position="227"/>
    </location>
</feature>
<name>A0A834Z672_TETSI</name>
<feature type="region of interest" description="Disordered" evidence="5">
    <location>
        <begin position="147"/>
        <end position="171"/>
    </location>
</feature>
<keyword evidence="8" id="KW-1185">Reference proteome</keyword>
<dbReference type="CDD" id="cd00371">
    <property type="entry name" value="HMA"/>
    <property type="match status" value="1"/>
</dbReference>
<evidence type="ECO:0000256" key="3">
    <source>
        <dbReference type="ARBA" id="ARBA00023289"/>
    </source>
</evidence>
<evidence type="ECO:0000256" key="2">
    <source>
        <dbReference type="ARBA" id="ARBA00022723"/>
    </source>
</evidence>
<feature type="compositionally biased region" description="Low complexity" evidence="5">
    <location>
        <begin position="107"/>
        <end position="118"/>
    </location>
</feature>
<evidence type="ECO:0000256" key="5">
    <source>
        <dbReference type="SAM" id="MobiDB-lite"/>
    </source>
</evidence>
<protein>
    <recommendedName>
        <fullName evidence="6">HMA domain-containing protein</fullName>
    </recommendedName>
</protein>